<comment type="catalytic activity">
    <reaction evidence="6">
        <text>D-ribose 5-phosphate + ATP = 5-phospho-alpha-D-ribose 1-diphosphate + AMP + H(+)</text>
        <dbReference type="Rhea" id="RHEA:15609"/>
        <dbReference type="ChEBI" id="CHEBI:15378"/>
        <dbReference type="ChEBI" id="CHEBI:30616"/>
        <dbReference type="ChEBI" id="CHEBI:58017"/>
        <dbReference type="ChEBI" id="CHEBI:78346"/>
        <dbReference type="ChEBI" id="CHEBI:456215"/>
        <dbReference type="EC" id="2.7.6.1"/>
    </reaction>
</comment>
<evidence type="ECO:0000256" key="4">
    <source>
        <dbReference type="ARBA" id="ARBA00022777"/>
    </source>
</evidence>
<dbReference type="InterPro" id="IPR005946">
    <property type="entry name" value="Rib-P_diPkinase"/>
</dbReference>
<dbReference type="EMBL" id="FNWL01000006">
    <property type="protein sequence ID" value="SEH18120.1"/>
    <property type="molecule type" value="Genomic_DNA"/>
</dbReference>
<dbReference type="Proteomes" id="UP000199112">
    <property type="component" value="Unassembled WGS sequence"/>
</dbReference>
<dbReference type="GO" id="GO:0006164">
    <property type="term" value="P:purine nucleotide biosynthetic process"/>
    <property type="evidence" value="ECO:0007669"/>
    <property type="project" value="TreeGrafter"/>
</dbReference>
<keyword evidence="4 9" id="KW-0418">Kinase</keyword>
<protein>
    <recommendedName>
        <fullName evidence="1">ribose-phosphate diphosphokinase</fullName>
        <ecNumber evidence="1">2.7.6.1</ecNumber>
    </recommendedName>
</protein>
<keyword evidence="3" id="KW-0547">Nucleotide-binding</keyword>
<dbReference type="PANTHER" id="PTHR10210">
    <property type="entry name" value="RIBOSE-PHOSPHATE DIPHOSPHOKINASE FAMILY MEMBER"/>
    <property type="match status" value="1"/>
</dbReference>
<evidence type="ECO:0000259" key="8">
    <source>
        <dbReference type="Pfam" id="PF00156"/>
    </source>
</evidence>
<dbReference type="OrthoDB" id="371997at2157"/>
<dbReference type="EC" id="2.7.6.1" evidence="1"/>
<dbReference type="Gene3D" id="3.40.50.2020">
    <property type="match status" value="2"/>
</dbReference>
<dbReference type="GO" id="GO:0016301">
    <property type="term" value="F:kinase activity"/>
    <property type="evidence" value="ECO:0007669"/>
    <property type="project" value="UniProtKB-KW"/>
</dbReference>
<gene>
    <name evidence="9" type="ORF">SAMN04487967_3652</name>
</gene>
<keyword evidence="2" id="KW-0808">Transferase</keyword>
<evidence type="ECO:0000313" key="10">
    <source>
        <dbReference type="Proteomes" id="UP000199112"/>
    </source>
</evidence>
<dbReference type="Pfam" id="PF00156">
    <property type="entry name" value="Pribosyltran"/>
    <property type="match status" value="1"/>
</dbReference>
<sequence length="272" mass="30010">MEIIVTPTAEHLELDAARLNSHPQNESRLFPDGEVYVQLESVADIESALVVHSGQPCPNQGLAYLYGLLDLLTKHDVLITLCFTYVPYGMQDKSFYPGTVNYARALLDHVTRYPVRQVYAIDPHFSHRDWVAEYPVSHLHAFPLVQQRVNADLDDYVVVGPDLGAVERFGIPSYEKTRNGAYEVELEGGLDIEGRNVLVFDDLIETGGTMVAAYDRLKSQGADTVVAAAVHGVLDEGIQRVQGTYDGLYLTNTIETDAGNVATESLVQTALE</sequence>
<dbReference type="RefSeq" id="WP_090508375.1">
    <property type="nucleotide sequence ID" value="NZ_FNWL01000006.1"/>
</dbReference>
<dbReference type="CDD" id="cd06223">
    <property type="entry name" value="PRTases_typeI"/>
    <property type="match status" value="1"/>
</dbReference>
<evidence type="ECO:0000256" key="2">
    <source>
        <dbReference type="ARBA" id="ARBA00022679"/>
    </source>
</evidence>
<evidence type="ECO:0000256" key="6">
    <source>
        <dbReference type="ARBA" id="ARBA00049535"/>
    </source>
</evidence>
<accession>A0A1H6G679</accession>
<evidence type="ECO:0000256" key="1">
    <source>
        <dbReference type="ARBA" id="ARBA00013247"/>
    </source>
</evidence>
<dbReference type="GO" id="GO:0002189">
    <property type="term" value="C:ribose phosphate diphosphokinase complex"/>
    <property type="evidence" value="ECO:0007669"/>
    <property type="project" value="TreeGrafter"/>
</dbReference>
<dbReference type="SMART" id="SM01400">
    <property type="entry name" value="Pribosyltran_N"/>
    <property type="match status" value="1"/>
</dbReference>
<organism evidence="9 10">
    <name type="scientific">Natronorubrum sediminis</name>
    <dbReference type="NCBI Taxonomy" id="640943"/>
    <lineage>
        <taxon>Archaea</taxon>
        <taxon>Methanobacteriati</taxon>
        <taxon>Methanobacteriota</taxon>
        <taxon>Stenosarchaea group</taxon>
        <taxon>Halobacteria</taxon>
        <taxon>Halobacteriales</taxon>
        <taxon>Natrialbaceae</taxon>
        <taxon>Natronorubrum</taxon>
    </lineage>
</organism>
<keyword evidence="7" id="KW-0545">Nucleotide biosynthesis</keyword>
<keyword evidence="10" id="KW-1185">Reference proteome</keyword>
<reference evidence="10" key="1">
    <citation type="submission" date="2016-10" db="EMBL/GenBank/DDBJ databases">
        <authorList>
            <person name="Varghese N."/>
            <person name="Submissions S."/>
        </authorList>
    </citation>
    <scope>NUCLEOTIDE SEQUENCE [LARGE SCALE GENOMIC DNA]</scope>
    <source>
        <strain evidence="10">CGMCC 1.8981</strain>
    </source>
</reference>
<evidence type="ECO:0000256" key="5">
    <source>
        <dbReference type="ARBA" id="ARBA00022840"/>
    </source>
</evidence>
<dbReference type="InterPro" id="IPR029057">
    <property type="entry name" value="PRTase-like"/>
</dbReference>
<name>A0A1H6G679_9EURY</name>
<evidence type="ECO:0000313" key="9">
    <source>
        <dbReference type="EMBL" id="SEH18120.1"/>
    </source>
</evidence>
<dbReference type="GO" id="GO:0005737">
    <property type="term" value="C:cytoplasm"/>
    <property type="evidence" value="ECO:0007669"/>
    <property type="project" value="TreeGrafter"/>
</dbReference>
<feature type="domain" description="Phosphoribosyltransferase" evidence="8">
    <location>
        <begin position="188"/>
        <end position="233"/>
    </location>
</feature>
<dbReference type="AlphaFoldDB" id="A0A1H6G679"/>
<dbReference type="GO" id="GO:0000287">
    <property type="term" value="F:magnesium ion binding"/>
    <property type="evidence" value="ECO:0007669"/>
    <property type="project" value="InterPro"/>
</dbReference>
<dbReference type="PANTHER" id="PTHR10210:SF32">
    <property type="entry name" value="RIBOSE-PHOSPHATE PYROPHOSPHOKINASE 2"/>
    <property type="match status" value="1"/>
</dbReference>
<dbReference type="InterPro" id="IPR000836">
    <property type="entry name" value="PRTase_dom"/>
</dbReference>
<dbReference type="SUPFAM" id="SSF53271">
    <property type="entry name" value="PRTase-like"/>
    <property type="match status" value="1"/>
</dbReference>
<evidence type="ECO:0000256" key="7">
    <source>
        <dbReference type="RuleBase" id="RU004324"/>
    </source>
</evidence>
<dbReference type="GO" id="GO:0006015">
    <property type="term" value="P:5-phosphoribose 1-diphosphate biosynthetic process"/>
    <property type="evidence" value="ECO:0007669"/>
    <property type="project" value="TreeGrafter"/>
</dbReference>
<comment type="similarity">
    <text evidence="7">Belongs to the ribose-phosphate pyrophosphokinase family.</text>
</comment>
<evidence type="ECO:0000256" key="3">
    <source>
        <dbReference type="ARBA" id="ARBA00022741"/>
    </source>
</evidence>
<proteinExistence type="inferred from homology"/>
<dbReference type="GO" id="GO:0005524">
    <property type="term" value="F:ATP binding"/>
    <property type="evidence" value="ECO:0007669"/>
    <property type="project" value="UniProtKB-KW"/>
</dbReference>
<keyword evidence="5" id="KW-0067">ATP-binding</keyword>
<dbReference type="NCBIfam" id="TIGR01251">
    <property type="entry name" value="ribP_PPkin"/>
    <property type="match status" value="1"/>
</dbReference>
<dbReference type="GO" id="GO:0004749">
    <property type="term" value="F:ribose phosphate diphosphokinase activity"/>
    <property type="evidence" value="ECO:0007669"/>
    <property type="project" value="UniProtKB-EC"/>
</dbReference>